<dbReference type="GO" id="GO:0006260">
    <property type="term" value="P:DNA replication"/>
    <property type="evidence" value="ECO:0007669"/>
    <property type="project" value="UniProtKB-UniRule"/>
</dbReference>
<dbReference type="GO" id="GO:0006281">
    <property type="term" value="P:DNA repair"/>
    <property type="evidence" value="ECO:0007669"/>
    <property type="project" value="UniProtKB-UniRule"/>
</dbReference>
<dbReference type="PANTHER" id="PTHR10302:SF0">
    <property type="entry name" value="SINGLE-STRANDED DNA-BINDING PROTEIN, MITOCHONDRIAL"/>
    <property type="match status" value="1"/>
</dbReference>
<comment type="caution">
    <text evidence="3">Lacks conserved residue(s) required for the propagation of feature annotation.</text>
</comment>
<dbReference type="Proteomes" id="UP000198824">
    <property type="component" value="Unassembled WGS sequence"/>
</dbReference>
<dbReference type="Pfam" id="PF00436">
    <property type="entry name" value="SSB"/>
    <property type="match status" value="1"/>
</dbReference>
<dbReference type="GO" id="GO:0003697">
    <property type="term" value="F:single-stranded DNA binding"/>
    <property type="evidence" value="ECO:0007669"/>
    <property type="project" value="UniProtKB-UniRule"/>
</dbReference>
<dbReference type="HAMAP" id="MF_00984">
    <property type="entry name" value="SSB"/>
    <property type="match status" value="1"/>
</dbReference>
<dbReference type="STRING" id="1166337.SAMN05192580_2414"/>
<evidence type="ECO:0000256" key="5">
    <source>
        <dbReference type="SAM" id="MobiDB-lite"/>
    </source>
</evidence>
<dbReference type="GO" id="GO:0009295">
    <property type="term" value="C:nucleoid"/>
    <property type="evidence" value="ECO:0007669"/>
    <property type="project" value="TreeGrafter"/>
</dbReference>
<evidence type="ECO:0000313" key="7">
    <source>
        <dbReference type="Proteomes" id="UP000198824"/>
    </source>
</evidence>
<feature type="short sequence motif" description="Important for interaction with partner proteins" evidence="3">
    <location>
        <begin position="131"/>
        <end position="136"/>
    </location>
</feature>
<dbReference type="SUPFAM" id="SSF50249">
    <property type="entry name" value="Nucleic acid-binding proteins"/>
    <property type="match status" value="1"/>
</dbReference>
<dbReference type="PANTHER" id="PTHR10302">
    <property type="entry name" value="SINGLE-STRANDED DNA-BINDING PROTEIN"/>
    <property type="match status" value="1"/>
</dbReference>
<evidence type="ECO:0000313" key="6">
    <source>
        <dbReference type="EMBL" id="SFR99508.1"/>
    </source>
</evidence>
<protein>
    <recommendedName>
        <fullName evidence="3 4">Single-stranded DNA-binding protein</fullName>
        <shortName evidence="3">SSB</shortName>
    </recommendedName>
</protein>
<organism evidence="6 7">
    <name type="scientific">Sphingomonas jatrophae</name>
    <dbReference type="NCBI Taxonomy" id="1166337"/>
    <lineage>
        <taxon>Bacteria</taxon>
        <taxon>Pseudomonadati</taxon>
        <taxon>Pseudomonadota</taxon>
        <taxon>Alphaproteobacteria</taxon>
        <taxon>Sphingomonadales</taxon>
        <taxon>Sphingomonadaceae</taxon>
        <taxon>Sphingomonas</taxon>
    </lineage>
</organism>
<accession>A0A1I6L8E5</accession>
<evidence type="ECO:0000256" key="1">
    <source>
        <dbReference type="ARBA" id="ARBA00023125"/>
    </source>
</evidence>
<keyword evidence="1 3" id="KW-0238">DNA-binding</keyword>
<comment type="function">
    <text evidence="3">Plays an important role in DNA replication, recombination and repair. Binds to ssDNA and to an array of partner proteins to recruit them to their sites of action during DNA metabolism.</text>
</comment>
<evidence type="ECO:0000256" key="4">
    <source>
        <dbReference type="PIRNR" id="PIRNR002070"/>
    </source>
</evidence>
<dbReference type="Gene3D" id="2.40.50.140">
    <property type="entry name" value="Nucleic acid-binding proteins"/>
    <property type="match status" value="1"/>
</dbReference>
<dbReference type="PROSITE" id="PS50935">
    <property type="entry name" value="SSB"/>
    <property type="match status" value="1"/>
</dbReference>
<evidence type="ECO:0000256" key="2">
    <source>
        <dbReference type="ARBA" id="ARBA00023172"/>
    </source>
</evidence>
<dbReference type="InterPro" id="IPR011344">
    <property type="entry name" value="ssDNA-bd"/>
</dbReference>
<name>A0A1I6L8E5_9SPHN</name>
<dbReference type="CDD" id="cd04496">
    <property type="entry name" value="SSB_OBF"/>
    <property type="match status" value="1"/>
</dbReference>
<keyword evidence="3" id="KW-0227">DNA damage</keyword>
<dbReference type="OrthoDB" id="9809878at2"/>
<feature type="region of interest" description="Disordered" evidence="5">
    <location>
        <begin position="114"/>
        <end position="136"/>
    </location>
</feature>
<keyword evidence="2 3" id="KW-0233">DNA recombination</keyword>
<keyword evidence="3" id="KW-0235">DNA replication</keyword>
<gene>
    <name evidence="6" type="ORF">SAMN05192580_2414</name>
</gene>
<dbReference type="PIRSF" id="PIRSF002070">
    <property type="entry name" value="SSB"/>
    <property type="match status" value="1"/>
</dbReference>
<comment type="subunit">
    <text evidence="3">Homotetramer.</text>
</comment>
<sequence>MTNTVLLVGNLGTDPETRTTRGETRVVSLSLGTSRPKRDSEGKTFKDASGYTAKETEWHRITCFNGLGKTVAQYAAKGMMVAVRGRIHYSKWTDREGVERYGCEIIAEDVQFLSRGKPTGSGEPSGQNDIDDDLPF</sequence>
<dbReference type="InterPro" id="IPR012340">
    <property type="entry name" value="NA-bd_OB-fold"/>
</dbReference>
<keyword evidence="7" id="KW-1185">Reference proteome</keyword>
<dbReference type="EMBL" id="FOZG01000002">
    <property type="protein sequence ID" value="SFR99508.1"/>
    <property type="molecule type" value="Genomic_DNA"/>
</dbReference>
<reference evidence="6 7" key="1">
    <citation type="submission" date="2016-10" db="EMBL/GenBank/DDBJ databases">
        <authorList>
            <person name="de Groot N.N."/>
        </authorList>
    </citation>
    <scope>NUCLEOTIDE SEQUENCE [LARGE SCALE GENOMIC DNA]</scope>
    <source>
        <strain evidence="6 7">S5-249</strain>
    </source>
</reference>
<dbReference type="AlphaFoldDB" id="A0A1I6L8E5"/>
<dbReference type="RefSeq" id="WP_093314871.1">
    <property type="nucleotide sequence ID" value="NZ_FOZG01000002.1"/>
</dbReference>
<dbReference type="InterPro" id="IPR000424">
    <property type="entry name" value="Primosome_PriB/ssb"/>
</dbReference>
<dbReference type="NCBIfam" id="TIGR00621">
    <property type="entry name" value="ssb"/>
    <property type="match status" value="1"/>
</dbReference>
<evidence type="ECO:0000256" key="3">
    <source>
        <dbReference type="HAMAP-Rule" id="MF_00984"/>
    </source>
</evidence>
<proteinExistence type="inferred from homology"/>
<dbReference type="GO" id="GO:0006310">
    <property type="term" value="P:DNA recombination"/>
    <property type="evidence" value="ECO:0007669"/>
    <property type="project" value="UniProtKB-UniRule"/>
</dbReference>
<keyword evidence="3" id="KW-0234">DNA repair</keyword>